<evidence type="ECO:0000313" key="4">
    <source>
        <dbReference type="Proteomes" id="UP000192761"/>
    </source>
</evidence>
<accession>A0A1W1XQN7</accession>
<dbReference type="InterPro" id="IPR052563">
    <property type="entry name" value="FliK"/>
</dbReference>
<dbReference type="PANTHER" id="PTHR37533:SF2">
    <property type="entry name" value="FLAGELLAR HOOK-LENGTH CONTROL PROTEIN"/>
    <property type="match status" value="1"/>
</dbReference>
<sequence>MTSAVNFIAKLPNASSQSTSKAGDQGGEGGFDQALNKEMTPKPAAGQGSTPTTAQPATQPATPQDTGPDTTAVQTQVVDPQAAAQAWLAMLQSMQQAVAQPQLPQTQVKGSEVQALAGNLLINGKGSKDSKDAKLGDVLLGAGKDGKGAKASDLLAAAGDGKEQKAEDIAGLGKSLPQLDDDKGQDTAGDFSRQLSQHLTAAQNKPRTDDAAATAKVPTHTVQPQVGSDRWGDAVAQRVSLMLSKQEQHIEMQLNPPHLGPMEVKLSMAADQASVTFTSQHANVREALAAATPKLTALLADQGITLANVQVASDSLNQQAQQQASQFSQFNQQPDGREQRQPGYAQAGNAGLDRGALTTSNLGEIRVPVARSGLNLYV</sequence>
<feature type="compositionally biased region" description="Polar residues" evidence="1">
    <location>
        <begin position="13"/>
        <end position="22"/>
    </location>
</feature>
<feature type="compositionally biased region" description="Low complexity" evidence="1">
    <location>
        <begin position="47"/>
        <end position="72"/>
    </location>
</feature>
<dbReference type="Gene3D" id="3.30.750.140">
    <property type="match status" value="1"/>
</dbReference>
<feature type="region of interest" description="Disordered" evidence="1">
    <location>
        <begin position="198"/>
        <end position="227"/>
    </location>
</feature>
<gene>
    <name evidence="3" type="ORF">SAMN02745857_02399</name>
</gene>
<dbReference type="InterPro" id="IPR021136">
    <property type="entry name" value="Flagellar_hook_control-like_C"/>
</dbReference>
<dbReference type="Proteomes" id="UP000192761">
    <property type="component" value="Unassembled WGS sequence"/>
</dbReference>
<evidence type="ECO:0000256" key="1">
    <source>
        <dbReference type="SAM" id="MobiDB-lite"/>
    </source>
</evidence>
<evidence type="ECO:0000259" key="2">
    <source>
        <dbReference type="Pfam" id="PF02120"/>
    </source>
</evidence>
<dbReference type="AlphaFoldDB" id="A0A1W1XQN7"/>
<feature type="region of interest" description="Disordered" evidence="1">
    <location>
        <begin position="1"/>
        <end position="72"/>
    </location>
</feature>
<dbReference type="OrthoDB" id="8596319at2"/>
<evidence type="ECO:0000313" key="3">
    <source>
        <dbReference type="EMBL" id="SMC26172.1"/>
    </source>
</evidence>
<dbReference type="InterPro" id="IPR038610">
    <property type="entry name" value="FliK-like_C_sf"/>
</dbReference>
<dbReference type="PANTHER" id="PTHR37533">
    <property type="entry name" value="FLAGELLAR HOOK-LENGTH CONTROL PROTEIN"/>
    <property type="match status" value="1"/>
</dbReference>
<reference evidence="3 4" key="1">
    <citation type="submission" date="2017-04" db="EMBL/GenBank/DDBJ databases">
        <authorList>
            <person name="Afonso C.L."/>
            <person name="Miller P.J."/>
            <person name="Scott M.A."/>
            <person name="Spackman E."/>
            <person name="Goraichik I."/>
            <person name="Dimitrov K.M."/>
            <person name="Suarez D.L."/>
            <person name="Swayne D.E."/>
        </authorList>
    </citation>
    <scope>NUCLEOTIDE SEQUENCE [LARGE SCALE GENOMIC DNA]</scope>
    <source>
        <strain evidence="3 4">DSM 23236</strain>
    </source>
</reference>
<proteinExistence type="predicted"/>
<dbReference type="RefSeq" id="WP_084091040.1">
    <property type="nucleotide sequence ID" value="NZ_FWXD01000013.1"/>
</dbReference>
<keyword evidence="4" id="KW-1185">Reference proteome</keyword>
<dbReference type="CDD" id="cd17470">
    <property type="entry name" value="T3SS_Flik_C"/>
    <property type="match status" value="1"/>
</dbReference>
<dbReference type="EMBL" id="FWXD01000013">
    <property type="protein sequence ID" value="SMC26172.1"/>
    <property type="molecule type" value="Genomic_DNA"/>
</dbReference>
<feature type="domain" description="Flagellar hook-length control protein-like C-terminal" evidence="2">
    <location>
        <begin position="237"/>
        <end position="319"/>
    </location>
</feature>
<dbReference type="STRING" id="1121001.SAMN02745857_02399"/>
<feature type="compositionally biased region" description="Low complexity" evidence="1">
    <location>
        <begin position="320"/>
        <end position="333"/>
    </location>
</feature>
<organism evidence="3 4">
    <name type="scientific">Andreprevotia lacus DSM 23236</name>
    <dbReference type="NCBI Taxonomy" id="1121001"/>
    <lineage>
        <taxon>Bacteria</taxon>
        <taxon>Pseudomonadati</taxon>
        <taxon>Pseudomonadota</taxon>
        <taxon>Betaproteobacteria</taxon>
        <taxon>Neisseriales</taxon>
        <taxon>Chitinibacteraceae</taxon>
        <taxon>Andreprevotia</taxon>
    </lineage>
</organism>
<feature type="region of interest" description="Disordered" evidence="1">
    <location>
        <begin position="320"/>
        <end position="352"/>
    </location>
</feature>
<protein>
    <submittedName>
        <fullName evidence="3">Hook-length control protein FliK</fullName>
    </submittedName>
</protein>
<dbReference type="Pfam" id="PF02120">
    <property type="entry name" value="Flg_hook"/>
    <property type="match status" value="1"/>
</dbReference>
<name>A0A1W1XQN7_9NEIS</name>